<dbReference type="InterPro" id="IPR050974">
    <property type="entry name" value="Plant_ZF_CCCH"/>
</dbReference>
<dbReference type="Pfam" id="PF00098">
    <property type="entry name" value="zf-CCHC"/>
    <property type="match status" value="1"/>
</dbReference>
<dbReference type="Gene3D" id="4.10.60.10">
    <property type="entry name" value="Zinc finger, CCHC-type"/>
    <property type="match status" value="1"/>
</dbReference>
<dbReference type="PANTHER" id="PTHR12506:SF82">
    <property type="entry name" value="ZINC FINGER CCCH DOMAIN-CONTAINING PROTEIN 64-RELATED"/>
    <property type="match status" value="1"/>
</dbReference>
<dbReference type="Gene3D" id="4.10.1000.10">
    <property type="entry name" value="Zinc finger, CCCH-type"/>
    <property type="match status" value="1"/>
</dbReference>
<dbReference type="SMART" id="SM00343">
    <property type="entry name" value="ZnF_C2HC"/>
    <property type="match status" value="1"/>
</dbReference>
<sequence length="409" mass="45887">MSKFDNYGFPTSRGTSVPHEDDIPRFDRATRNHASLPPPPPIILLNPQVRRLEKFKITQALLASKHKEGKLVCTHVLGMKSHIDRLRMLGSVVCEEMAVDWVLQLLPKSYSEFVREYYMMNCDVTLIDLTYMLIVAESAMIWRNKKIKLIGESAFKNSMDIDNGNERYAMIEKFDHKRKTMSEEVPCHVPKESICFYCQEKGHWRRSCPIYLRDIRDGRVKTYGFALATEVEDGNGETFTVGGGANGNGNLELSITPFAPAMLHNSKGLPIRLGEVDCPFYLKTGSFVMFGATINPAGAIVSTPAGNLIFGMVNPISAVMQTVDPRIAPTTLGLGPTVYPQRLGQMECDYYMKTGICMFRERCKYNHPIDRSAHAQSAKESQLSVKLTLAGLPRREGAIHCPYYMKTGA</sequence>
<name>A0A9R1X193_LACSA</name>
<evidence type="ECO:0000256" key="6">
    <source>
        <dbReference type="SAM" id="MobiDB-lite"/>
    </source>
</evidence>
<dbReference type="GO" id="GO:0008270">
    <property type="term" value="F:zinc ion binding"/>
    <property type="evidence" value="ECO:0007669"/>
    <property type="project" value="UniProtKB-KW"/>
</dbReference>
<dbReference type="PANTHER" id="PTHR12506">
    <property type="entry name" value="PROTEIN PHOSPHATASE RELATED"/>
    <property type="match status" value="1"/>
</dbReference>
<feature type="zinc finger region" description="C3H1-type" evidence="5">
    <location>
        <begin position="342"/>
        <end position="370"/>
    </location>
</feature>
<proteinExistence type="predicted"/>
<dbReference type="AlphaFoldDB" id="A0A9R1X193"/>
<dbReference type="GO" id="GO:0003677">
    <property type="term" value="F:DNA binding"/>
    <property type="evidence" value="ECO:0007669"/>
    <property type="project" value="UniProtKB-KW"/>
</dbReference>
<evidence type="ECO:0000259" key="8">
    <source>
        <dbReference type="PROSITE" id="PS50158"/>
    </source>
</evidence>
<dbReference type="InterPro" id="IPR001878">
    <property type="entry name" value="Znf_CCHC"/>
</dbReference>
<keyword evidence="4" id="KW-0238">DNA-binding</keyword>
<keyword evidence="10" id="KW-1185">Reference proteome</keyword>
<accession>A0A9R1X193</accession>
<dbReference type="InterPro" id="IPR036875">
    <property type="entry name" value="Znf_CCHC_sf"/>
</dbReference>
<dbReference type="SUPFAM" id="SSF90229">
    <property type="entry name" value="CCCH zinc finger"/>
    <property type="match status" value="1"/>
</dbReference>
<keyword evidence="3 5" id="KW-0862">Zinc</keyword>
<dbReference type="SUPFAM" id="SSF57756">
    <property type="entry name" value="Retrovirus zinc finger-like domains"/>
    <property type="match status" value="1"/>
</dbReference>
<protein>
    <recommendedName>
        <fullName evidence="11">CCHC-type domain-containing protein</fullName>
    </recommendedName>
</protein>
<dbReference type="PROSITE" id="PS50158">
    <property type="entry name" value="ZF_CCHC"/>
    <property type="match status" value="1"/>
</dbReference>
<dbReference type="InterPro" id="IPR036855">
    <property type="entry name" value="Znf_CCCH_sf"/>
</dbReference>
<dbReference type="SMART" id="SM00356">
    <property type="entry name" value="ZnF_C3H1"/>
    <property type="match status" value="1"/>
</dbReference>
<feature type="domain" description="CCHC-type" evidence="8">
    <location>
        <begin position="195"/>
        <end position="209"/>
    </location>
</feature>
<gene>
    <name evidence="9" type="ORF">LSAT_V11C700366900</name>
</gene>
<dbReference type="Pfam" id="PF14223">
    <property type="entry name" value="Retrotran_gag_2"/>
    <property type="match status" value="1"/>
</dbReference>
<comment type="caution">
    <text evidence="9">The sequence shown here is derived from an EMBL/GenBank/DDBJ whole genome shotgun (WGS) entry which is preliminary data.</text>
</comment>
<dbReference type="GO" id="GO:0003729">
    <property type="term" value="F:mRNA binding"/>
    <property type="evidence" value="ECO:0000318"/>
    <property type="project" value="GO_Central"/>
</dbReference>
<evidence type="ECO:0000256" key="5">
    <source>
        <dbReference type="PROSITE-ProRule" id="PRU00723"/>
    </source>
</evidence>
<reference evidence="9 10" key="1">
    <citation type="journal article" date="2017" name="Nat. Commun.">
        <title>Genome assembly with in vitro proximity ligation data and whole-genome triplication in lettuce.</title>
        <authorList>
            <person name="Reyes-Chin-Wo S."/>
            <person name="Wang Z."/>
            <person name="Yang X."/>
            <person name="Kozik A."/>
            <person name="Arikit S."/>
            <person name="Song C."/>
            <person name="Xia L."/>
            <person name="Froenicke L."/>
            <person name="Lavelle D.O."/>
            <person name="Truco M.J."/>
            <person name="Xia R."/>
            <person name="Zhu S."/>
            <person name="Xu C."/>
            <person name="Xu H."/>
            <person name="Xu X."/>
            <person name="Cox K."/>
            <person name="Korf I."/>
            <person name="Meyers B.C."/>
            <person name="Michelmore R.W."/>
        </authorList>
    </citation>
    <scope>NUCLEOTIDE SEQUENCE [LARGE SCALE GENOMIC DNA]</scope>
    <source>
        <strain evidence="10">cv. Salinas</strain>
        <tissue evidence="9">Seedlings</tissue>
    </source>
</reference>
<feature type="domain" description="C3H1-type" evidence="7">
    <location>
        <begin position="342"/>
        <end position="370"/>
    </location>
</feature>
<dbReference type="EMBL" id="NBSK02000007">
    <property type="protein sequence ID" value="KAJ0196810.1"/>
    <property type="molecule type" value="Genomic_DNA"/>
</dbReference>
<evidence type="ECO:0000256" key="3">
    <source>
        <dbReference type="ARBA" id="ARBA00022833"/>
    </source>
</evidence>
<feature type="region of interest" description="Disordered" evidence="6">
    <location>
        <begin position="1"/>
        <end position="23"/>
    </location>
</feature>
<evidence type="ECO:0000256" key="1">
    <source>
        <dbReference type="ARBA" id="ARBA00022723"/>
    </source>
</evidence>
<keyword evidence="1 5" id="KW-0479">Metal-binding</keyword>
<organism evidence="9 10">
    <name type="scientific">Lactuca sativa</name>
    <name type="common">Garden lettuce</name>
    <dbReference type="NCBI Taxonomy" id="4236"/>
    <lineage>
        <taxon>Eukaryota</taxon>
        <taxon>Viridiplantae</taxon>
        <taxon>Streptophyta</taxon>
        <taxon>Embryophyta</taxon>
        <taxon>Tracheophyta</taxon>
        <taxon>Spermatophyta</taxon>
        <taxon>Magnoliopsida</taxon>
        <taxon>eudicotyledons</taxon>
        <taxon>Gunneridae</taxon>
        <taxon>Pentapetalae</taxon>
        <taxon>asterids</taxon>
        <taxon>campanulids</taxon>
        <taxon>Asterales</taxon>
        <taxon>Asteraceae</taxon>
        <taxon>Cichorioideae</taxon>
        <taxon>Cichorieae</taxon>
        <taxon>Lactucinae</taxon>
        <taxon>Lactuca</taxon>
    </lineage>
</organism>
<evidence type="ECO:0000256" key="2">
    <source>
        <dbReference type="ARBA" id="ARBA00022771"/>
    </source>
</evidence>
<dbReference type="Pfam" id="PF00642">
    <property type="entry name" value="zf-CCCH"/>
    <property type="match status" value="1"/>
</dbReference>
<evidence type="ECO:0000313" key="9">
    <source>
        <dbReference type="EMBL" id="KAJ0196810.1"/>
    </source>
</evidence>
<evidence type="ECO:0008006" key="11">
    <source>
        <dbReference type="Google" id="ProtNLM"/>
    </source>
</evidence>
<dbReference type="PROSITE" id="PS50103">
    <property type="entry name" value="ZF_C3H1"/>
    <property type="match status" value="1"/>
</dbReference>
<dbReference type="InterPro" id="IPR000571">
    <property type="entry name" value="Znf_CCCH"/>
</dbReference>
<evidence type="ECO:0000256" key="4">
    <source>
        <dbReference type="ARBA" id="ARBA00023125"/>
    </source>
</evidence>
<evidence type="ECO:0000259" key="7">
    <source>
        <dbReference type="PROSITE" id="PS50103"/>
    </source>
</evidence>
<keyword evidence="2 5" id="KW-0863">Zinc-finger</keyword>
<evidence type="ECO:0000313" key="10">
    <source>
        <dbReference type="Proteomes" id="UP000235145"/>
    </source>
</evidence>
<dbReference type="Proteomes" id="UP000235145">
    <property type="component" value="Unassembled WGS sequence"/>
</dbReference>